<dbReference type="Gene3D" id="1.20.5.620">
    <property type="entry name" value="F1F0 ATP synthase subunit B, membrane domain"/>
    <property type="match status" value="1"/>
</dbReference>
<comment type="subcellular location">
    <subcellularLocation>
        <location evidence="16">Cell membrane</location>
        <topology evidence="16">Single-pass membrane protein</topology>
    </subcellularLocation>
    <subcellularLocation>
        <location evidence="15">Endomembrane system</location>
        <topology evidence="15">Single-pass membrane protein</topology>
    </subcellularLocation>
</comment>
<keyword evidence="4" id="KW-0997">Cell inner membrane</keyword>
<evidence type="ECO:0000256" key="12">
    <source>
        <dbReference type="ARBA" id="ARBA00025198"/>
    </source>
</evidence>
<dbReference type="RefSeq" id="WP_092998005.1">
    <property type="nucleotide sequence ID" value="NZ_FMWD01000008.1"/>
</dbReference>
<evidence type="ECO:0000256" key="13">
    <source>
        <dbReference type="ARBA" id="ARBA00025614"/>
    </source>
</evidence>
<gene>
    <name evidence="16" type="primary">atpF</name>
    <name evidence="19" type="ORF">SAMN03097708_02622</name>
</gene>
<evidence type="ECO:0000256" key="3">
    <source>
        <dbReference type="ARBA" id="ARBA00022475"/>
    </source>
</evidence>
<keyword evidence="8 16" id="KW-1133">Transmembrane helix</keyword>
<dbReference type="InterPro" id="IPR028987">
    <property type="entry name" value="ATP_synth_B-like_membr_sf"/>
</dbReference>
<evidence type="ECO:0000256" key="9">
    <source>
        <dbReference type="ARBA" id="ARBA00023065"/>
    </source>
</evidence>
<feature type="compositionally biased region" description="Basic and acidic residues" evidence="18">
    <location>
        <begin position="88"/>
        <end position="102"/>
    </location>
</feature>
<evidence type="ECO:0000256" key="4">
    <source>
        <dbReference type="ARBA" id="ARBA00022519"/>
    </source>
</evidence>
<dbReference type="GO" id="GO:0046933">
    <property type="term" value="F:proton-transporting ATP synthase activity, rotational mechanism"/>
    <property type="evidence" value="ECO:0007669"/>
    <property type="project" value="UniProtKB-UniRule"/>
</dbReference>
<name>A0A1G5QRL9_9GAMM</name>
<evidence type="ECO:0000256" key="5">
    <source>
        <dbReference type="ARBA" id="ARBA00022547"/>
    </source>
</evidence>
<dbReference type="SUPFAM" id="SSF81573">
    <property type="entry name" value="F1F0 ATP synthase subunit B, membrane domain"/>
    <property type="match status" value="1"/>
</dbReference>
<evidence type="ECO:0000256" key="10">
    <source>
        <dbReference type="ARBA" id="ARBA00023136"/>
    </source>
</evidence>
<evidence type="ECO:0000256" key="18">
    <source>
        <dbReference type="SAM" id="MobiDB-lite"/>
    </source>
</evidence>
<dbReference type="InterPro" id="IPR050059">
    <property type="entry name" value="ATP_synthase_B_chain"/>
</dbReference>
<keyword evidence="2 16" id="KW-0813">Transport</keyword>
<dbReference type="EMBL" id="FMWD01000008">
    <property type="protein sequence ID" value="SCZ64392.1"/>
    <property type="molecule type" value="Genomic_DNA"/>
</dbReference>
<dbReference type="PANTHER" id="PTHR33445">
    <property type="entry name" value="ATP SYNTHASE SUBUNIT B', CHLOROPLASTIC"/>
    <property type="match status" value="1"/>
</dbReference>
<keyword evidence="3 16" id="KW-1003">Cell membrane</keyword>
<organism evidence="19 20">
    <name type="scientific">Thiohalomonas denitrificans</name>
    <dbReference type="NCBI Taxonomy" id="415747"/>
    <lineage>
        <taxon>Bacteria</taxon>
        <taxon>Pseudomonadati</taxon>
        <taxon>Pseudomonadota</taxon>
        <taxon>Gammaproteobacteria</taxon>
        <taxon>Thiohalomonadales</taxon>
        <taxon>Thiohalomonadaceae</taxon>
        <taxon>Thiohalomonas</taxon>
    </lineage>
</organism>
<feature type="transmembrane region" description="Helical" evidence="16">
    <location>
        <begin position="6"/>
        <end position="26"/>
    </location>
</feature>
<keyword evidence="10 16" id="KW-0472">Membrane</keyword>
<reference evidence="19 20" key="1">
    <citation type="submission" date="2016-10" db="EMBL/GenBank/DDBJ databases">
        <authorList>
            <person name="de Groot N.N."/>
        </authorList>
    </citation>
    <scope>NUCLEOTIDE SEQUENCE [LARGE SCALE GENOMIC DNA]</scope>
    <source>
        <strain evidence="19 20">HLD2</strain>
    </source>
</reference>
<evidence type="ECO:0000256" key="15">
    <source>
        <dbReference type="ARBA" id="ARBA00037847"/>
    </source>
</evidence>
<evidence type="ECO:0000313" key="19">
    <source>
        <dbReference type="EMBL" id="SCZ64392.1"/>
    </source>
</evidence>
<dbReference type="Pfam" id="PF00430">
    <property type="entry name" value="ATP-synt_B"/>
    <property type="match status" value="1"/>
</dbReference>
<comment type="similarity">
    <text evidence="1 16 17">Belongs to the ATPase B chain family.</text>
</comment>
<feature type="region of interest" description="Disordered" evidence="18">
    <location>
        <begin position="88"/>
        <end position="107"/>
    </location>
</feature>
<keyword evidence="5 16" id="KW-0138">CF(0)</keyword>
<dbReference type="Proteomes" id="UP000199648">
    <property type="component" value="Unassembled WGS sequence"/>
</dbReference>
<evidence type="ECO:0000256" key="7">
    <source>
        <dbReference type="ARBA" id="ARBA00022781"/>
    </source>
</evidence>
<dbReference type="PANTHER" id="PTHR33445:SF1">
    <property type="entry name" value="ATP SYNTHASE SUBUNIT B"/>
    <property type="match status" value="1"/>
</dbReference>
<dbReference type="STRING" id="415747.SAMN03097708_02622"/>
<keyword evidence="20" id="KW-1185">Reference proteome</keyword>
<evidence type="ECO:0000256" key="11">
    <source>
        <dbReference type="ARBA" id="ARBA00023310"/>
    </source>
</evidence>
<evidence type="ECO:0000256" key="6">
    <source>
        <dbReference type="ARBA" id="ARBA00022692"/>
    </source>
</evidence>
<dbReference type="GO" id="GO:0046961">
    <property type="term" value="F:proton-transporting ATPase activity, rotational mechanism"/>
    <property type="evidence" value="ECO:0007669"/>
    <property type="project" value="TreeGrafter"/>
</dbReference>
<dbReference type="HAMAP" id="MF_01398">
    <property type="entry name" value="ATP_synth_b_bprime"/>
    <property type="match status" value="1"/>
</dbReference>
<accession>A0A1G5QRL9</accession>
<dbReference type="GO" id="GO:0005886">
    <property type="term" value="C:plasma membrane"/>
    <property type="evidence" value="ECO:0007669"/>
    <property type="project" value="UniProtKB-SubCell"/>
</dbReference>
<proteinExistence type="inferred from homology"/>
<evidence type="ECO:0000256" key="16">
    <source>
        <dbReference type="HAMAP-Rule" id="MF_01398"/>
    </source>
</evidence>
<dbReference type="InterPro" id="IPR005864">
    <property type="entry name" value="ATP_synth_F0_bsu_bac"/>
</dbReference>
<evidence type="ECO:0000313" key="20">
    <source>
        <dbReference type="Proteomes" id="UP000199648"/>
    </source>
</evidence>
<sequence>MNVTATLFGQMLTFFVLVWFVWKFLWDPMTQMMEDRKTRIADGLAAAERGKHEQELAEKRAAEVIHEAKEKAAEIIAQAQKRSSEIVEEAKETARTEGERIKASAQSDIEQEVNRAKESLRGKVVSLSVAGASKVLAREIDEKSQEDLLKDLVAQI</sequence>
<comment type="subunit">
    <text evidence="14">F-type ATPases have 2 components, F(1) - the catalytic core - and F(0) - the membrane proton channel. F(1) has five subunits: alpha(3), beta(3), gamma(1), delta(1), epsilon(1). F(0) has four main subunits: a(1), b(2) and c(10-14). The alpha and beta chains form an alternating ring which encloses part of the gamma chain. F(1) is attached to F(0) by a central stalk formed by the gamma and epsilon chains, while a peripheral stalk is formed by the delta and b chains.</text>
</comment>
<dbReference type="FunFam" id="1.20.5.620:FF:000001">
    <property type="entry name" value="ATP synthase subunit b"/>
    <property type="match status" value="1"/>
</dbReference>
<keyword evidence="7 16" id="KW-0375">Hydrogen ion transport</keyword>
<dbReference type="InterPro" id="IPR002146">
    <property type="entry name" value="ATP_synth_b/b'su_bac/chlpt"/>
</dbReference>
<evidence type="ECO:0000256" key="14">
    <source>
        <dbReference type="ARBA" id="ARBA00026054"/>
    </source>
</evidence>
<dbReference type="OrthoDB" id="9788020at2"/>
<dbReference type="NCBIfam" id="NF004411">
    <property type="entry name" value="PRK05759.1-2"/>
    <property type="match status" value="1"/>
</dbReference>
<protein>
    <recommendedName>
        <fullName evidence="16">ATP synthase subunit b</fullName>
    </recommendedName>
    <alternativeName>
        <fullName evidence="16">ATP synthase F(0) sector subunit b</fullName>
    </alternativeName>
    <alternativeName>
        <fullName evidence="16">ATPase subunit I</fullName>
    </alternativeName>
    <alternativeName>
        <fullName evidence="16">F-type ATPase subunit b</fullName>
        <shortName evidence="16">F-ATPase subunit b</shortName>
    </alternativeName>
</protein>
<evidence type="ECO:0000256" key="8">
    <source>
        <dbReference type="ARBA" id="ARBA00022989"/>
    </source>
</evidence>
<comment type="function">
    <text evidence="12 16">F(1)F(0) ATP synthase produces ATP from ADP in the presence of a proton or sodium gradient. F-type ATPases consist of two structural domains, F(1) containing the extramembraneous catalytic core and F(0) containing the membrane proton channel, linked together by a central stalk and a peripheral stalk. During catalysis, ATP synthesis in the catalytic domain of F(1) is coupled via a rotary mechanism of the central stalk subunits to proton translocation.</text>
</comment>
<comment type="function">
    <text evidence="13">Component of the F(0) channel, it forms part of the peripheral stalk, linking F(1) to F(0). The b'-subunit is a diverged and duplicated form of b found in plants and photosynthetic bacteria.</text>
</comment>
<keyword evidence="9 16" id="KW-0406">Ion transport</keyword>
<dbReference type="GO" id="GO:0012505">
    <property type="term" value="C:endomembrane system"/>
    <property type="evidence" value="ECO:0007669"/>
    <property type="project" value="UniProtKB-SubCell"/>
</dbReference>
<dbReference type="AlphaFoldDB" id="A0A1G5QRL9"/>
<dbReference type="NCBIfam" id="TIGR01144">
    <property type="entry name" value="ATP_synt_b"/>
    <property type="match status" value="1"/>
</dbReference>
<keyword evidence="6 16" id="KW-0812">Transmembrane</keyword>
<dbReference type="GO" id="GO:0045259">
    <property type="term" value="C:proton-transporting ATP synthase complex"/>
    <property type="evidence" value="ECO:0007669"/>
    <property type="project" value="UniProtKB-KW"/>
</dbReference>
<keyword evidence="11 16" id="KW-0066">ATP synthesis</keyword>
<evidence type="ECO:0000256" key="2">
    <source>
        <dbReference type="ARBA" id="ARBA00022448"/>
    </source>
</evidence>
<evidence type="ECO:0000256" key="17">
    <source>
        <dbReference type="RuleBase" id="RU003848"/>
    </source>
</evidence>
<evidence type="ECO:0000256" key="1">
    <source>
        <dbReference type="ARBA" id="ARBA00005513"/>
    </source>
</evidence>
<comment type="subunit">
    <text evidence="16">F-type ATPases have 2 components, F(1) - the catalytic core - and F(0) - the membrane proton channel. F(1) has five subunits: alpha(3), beta(3), gamma(1), delta(1), epsilon(1). F(0) has three main subunits: a(1), b(2) and c(10-14). The alpha and beta chains form an alternating ring which encloses part of the gamma chain. F(1) is attached to F(0) by a central stalk formed by the gamma and epsilon chains, while a peripheral stalk is formed by the delta and b chains.</text>
</comment>
<dbReference type="CDD" id="cd06503">
    <property type="entry name" value="ATP-synt_Fo_b"/>
    <property type="match status" value="1"/>
</dbReference>